<dbReference type="AlphaFoldDB" id="A0AAW2YU92"/>
<keyword evidence="1" id="KW-0732">Signal</keyword>
<evidence type="ECO:0000259" key="3">
    <source>
        <dbReference type="Pfam" id="PF00149"/>
    </source>
</evidence>
<organism evidence="4 5">
    <name type="scientific">Acrasis kona</name>
    <dbReference type="NCBI Taxonomy" id="1008807"/>
    <lineage>
        <taxon>Eukaryota</taxon>
        <taxon>Discoba</taxon>
        <taxon>Heterolobosea</taxon>
        <taxon>Tetramitia</taxon>
        <taxon>Eutetramitia</taxon>
        <taxon>Acrasidae</taxon>
        <taxon>Acrasis</taxon>
    </lineage>
</organism>
<dbReference type="InterPro" id="IPR039331">
    <property type="entry name" value="PAPs-like"/>
</dbReference>
<gene>
    <name evidence="4" type="ORF">AKO1_002331</name>
</gene>
<dbReference type="SUPFAM" id="SSF56300">
    <property type="entry name" value="Metallo-dependent phosphatases"/>
    <property type="match status" value="1"/>
</dbReference>
<dbReference type="PANTHER" id="PTHR22953">
    <property type="entry name" value="ACID PHOSPHATASE RELATED"/>
    <property type="match status" value="1"/>
</dbReference>
<dbReference type="InterPro" id="IPR029052">
    <property type="entry name" value="Metallo-depent_PP-like"/>
</dbReference>
<evidence type="ECO:0000256" key="2">
    <source>
        <dbReference type="SAM" id="Phobius"/>
    </source>
</evidence>
<keyword evidence="2" id="KW-1133">Transmembrane helix</keyword>
<sequence length="502" mass="57378">MVSIILTTIFTYFSCKYIIDILQSEYKKVKLLHDERTHSGYTSPTNSVPLYQKSSINFVLIFALLLMNFSNIIMFGYHHGLCWCYYPEHFSTTLTRYLKPQSPGTCERDQICFAVLNLSENPQTDVIIKFFTQTSFDTSHVELFSDDGRRLQKIKCRMVNLNQYQWEVYDRWIHTCQVLGLNEGTKYRFVISAESDGGHYMVKDKTRRFKTFNKSGGVVFASGGDLGAENQVMDIIVAASNSSPDFILIGGDVVYDDGMLSCSSRWYNFLRDYDRVAVTKEGLMIPLLTSIGNHEAKYGLFGSKAIDALPYLVFMNHQIGKYDTDQSLFHSHLLTDKCSLLVLDSGVVNKHKHQVNWMKDMWSGKLSTTKKMAVYHAPLYPSSSDVVDDMVLKGKTHWGPLFSSYNLSIVFENHDHTYSRSKRIYNGQIIQGHDNGYGTVFLGDGAMGVLYPQAIKSPFHQELKIKKHIFIVRCHDDGFEMKAVDDKGVTFDEMSRPNWPKS</sequence>
<evidence type="ECO:0000313" key="5">
    <source>
        <dbReference type="Proteomes" id="UP001431209"/>
    </source>
</evidence>
<dbReference type="EMBL" id="JAOPGA020000663">
    <property type="protein sequence ID" value="KAL0480526.1"/>
    <property type="molecule type" value="Genomic_DNA"/>
</dbReference>
<dbReference type="Pfam" id="PF00149">
    <property type="entry name" value="Metallophos"/>
    <property type="match status" value="1"/>
</dbReference>
<evidence type="ECO:0000313" key="4">
    <source>
        <dbReference type="EMBL" id="KAL0480526.1"/>
    </source>
</evidence>
<dbReference type="Proteomes" id="UP001431209">
    <property type="component" value="Unassembled WGS sequence"/>
</dbReference>
<proteinExistence type="predicted"/>
<dbReference type="PANTHER" id="PTHR22953:SF153">
    <property type="entry name" value="PURPLE ACID PHOSPHATASE"/>
    <property type="match status" value="1"/>
</dbReference>
<keyword evidence="2" id="KW-0812">Transmembrane</keyword>
<dbReference type="Gene3D" id="2.60.40.380">
    <property type="entry name" value="Purple acid phosphatase-like, N-terminal"/>
    <property type="match status" value="1"/>
</dbReference>
<dbReference type="InterPro" id="IPR004843">
    <property type="entry name" value="Calcineurin-like_PHP"/>
</dbReference>
<feature type="transmembrane region" description="Helical" evidence="2">
    <location>
        <begin position="56"/>
        <end position="77"/>
    </location>
</feature>
<keyword evidence="2" id="KW-0472">Membrane</keyword>
<comment type="caution">
    <text evidence="4">The sequence shown here is derived from an EMBL/GenBank/DDBJ whole genome shotgun (WGS) entry which is preliminary data.</text>
</comment>
<protein>
    <submittedName>
        <fullName evidence="4">Purple acid phosphatase</fullName>
    </submittedName>
</protein>
<reference evidence="4 5" key="1">
    <citation type="submission" date="2024-03" db="EMBL/GenBank/DDBJ databases">
        <title>The Acrasis kona genome and developmental transcriptomes reveal deep origins of eukaryotic multicellular pathways.</title>
        <authorList>
            <person name="Sheikh S."/>
            <person name="Fu C.-J."/>
            <person name="Brown M.W."/>
            <person name="Baldauf S.L."/>
        </authorList>
    </citation>
    <scope>NUCLEOTIDE SEQUENCE [LARGE SCALE GENOMIC DNA]</scope>
    <source>
        <strain evidence="4 5">ATCC MYA-3509</strain>
    </source>
</reference>
<accession>A0AAW2YU92</accession>
<dbReference type="GO" id="GO:0003993">
    <property type="term" value="F:acid phosphatase activity"/>
    <property type="evidence" value="ECO:0007669"/>
    <property type="project" value="InterPro"/>
</dbReference>
<dbReference type="Gene3D" id="3.60.21.10">
    <property type="match status" value="1"/>
</dbReference>
<name>A0AAW2YU92_9EUKA</name>
<evidence type="ECO:0000256" key="1">
    <source>
        <dbReference type="ARBA" id="ARBA00022729"/>
    </source>
</evidence>
<feature type="domain" description="Calcineurin-like phosphoesterase" evidence="3">
    <location>
        <begin position="233"/>
        <end position="418"/>
    </location>
</feature>
<keyword evidence="5" id="KW-1185">Reference proteome</keyword>